<proteinExistence type="predicted"/>
<keyword evidence="1" id="KW-0812">Transmembrane</keyword>
<evidence type="ECO:0000256" key="1">
    <source>
        <dbReference type="SAM" id="Phobius"/>
    </source>
</evidence>
<feature type="signal peptide" evidence="2">
    <location>
        <begin position="1"/>
        <end position="22"/>
    </location>
</feature>
<evidence type="ECO:0000313" key="4">
    <source>
        <dbReference type="Proteomes" id="UP001597214"/>
    </source>
</evidence>
<evidence type="ECO:0000256" key="2">
    <source>
        <dbReference type="SAM" id="SignalP"/>
    </source>
</evidence>
<protein>
    <submittedName>
        <fullName evidence="3">Processed acidic surface protein</fullName>
    </submittedName>
</protein>
<keyword evidence="4" id="KW-1185">Reference proteome</keyword>
<name>A0ABW4LW69_9BACI</name>
<sequence length="321" mass="36343">MIRYVLLTALGFLYFLPCNVIAAPPEDELTQYVNELNWTQDELIEYLDFYEYTLNDFHTMAALKEVLGTPISDDNLKNLLITYDMSLEEADDLLAQFGESIHDYKFIEDLELALDFYLNHNEAMAGLTDFLAYVGLTDEELTILFEHISSLDEDALQSKIKQINAKIEQYSYVNDTTELSKNQRQDLLNVFIDVLASYQLSGKFFLADDMDGTGKSEITFEQLLQLNTLNGKSILVELYNTNGVLIADLSLSDEMVASDFILQTGEQFAHIGEIAGELNQLMHGERLPVTASSYITHALIGFLLLGTGFIMYVVQLKKEAR</sequence>
<keyword evidence="1" id="KW-0472">Membrane</keyword>
<comment type="caution">
    <text evidence="3">The sequence shown here is derived from an EMBL/GenBank/DDBJ whole genome shotgun (WGS) entry which is preliminary data.</text>
</comment>
<dbReference type="InterPro" id="IPR030832">
    <property type="entry name" value="Acidic_LPXTA"/>
</dbReference>
<reference evidence="4" key="1">
    <citation type="journal article" date="2019" name="Int. J. Syst. Evol. Microbiol.">
        <title>The Global Catalogue of Microorganisms (GCM) 10K type strain sequencing project: providing services to taxonomists for standard genome sequencing and annotation.</title>
        <authorList>
            <consortium name="The Broad Institute Genomics Platform"/>
            <consortium name="The Broad Institute Genome Sequencing Center for Infectious Disease"/>
            <person name="Wu L."/>
            <person name="Ma J."/>
        </authorList>
    </citation>
    <scope>NUCLEOTIDE SEQUENCE [LARGE SCALE GENOMIC DNA]</scope>
    <source>
        <strain evidence="4">CCUG 49339</strain>
    </source>
</reference>
<dbReference type="NCBIfam" id="TIGR04383">
    <property type="entry name" value="acidic_w_LPXTA"/>
    <property type="match status" value="1"/>
</dbReference>
<dbReference type="Proteomes" id="UP001597214">
    <property type="component" value="Unassembled WGS sequence"/>
</dbReference>
<accession>A0ABW4LW69</accession>
<feature type="chain" id="PRO_5047187365" evidence="2">
    <location>
        <begin position="23"/>
        <end position="321"/>
    </location>
</feature>
<evidence type="ECO:0000313" key="3">
    <source>
        <dbReference type="EMBL" id="MFD1739139.1"/>
    </source>
</evidence>
<keyword evidence="1" id="KW-1133">Transmembrane helix</keyword>
<dbReference type="EMBL" id="JBHUEM010000052">
    <property type="protein sequence ID" value="MFD1739139.1"/>
    <property type="molecule type" value="Genomic_DNA"/>
</dbReference>
<feature type="transmembrane region" description="Helical" evidence="1">
    <location>
        <begin position="294"/>
        <end position="314"/>
    </location>
</feature>
<gene>
    <name evidence="3" type="ORF">ACFSCX_21750</name>
</gene>
<organism evidence="3 4">
    <name type="scientific">Bacillus salitolerans</name>
    <dbReference type="NCBI Taxonomy" id="1437434"/>
    <lineage>
        <taxon>Bacteria</taxon>
        <taxon>Bacillati</taxon>
        <taxon>Bacillota</taxon>
        <taxon>Bacilli</taxon>
        <taxon>Bacillales</taxon>
        <taxon>Bacillaceae</taxon>
        <taxon>Bacillus</taxon>
    </lineage>
</organism>
<keyword evidence="2" id="KW-0732">Signal</keyword>
<dbReference type="RefSeq" id="WP_377930394.1">
    <property type="nucleotide sequence ID" value="NZ_JBHUEM010000052.1"/>
</dbReference>